<name>A0A5C6ELH6_9BACT</name>
<organism evidence="1 2">
    <name type="scientific">Rubripirellula tenax</name>
    <dbReference type="NCBI Taxonomy" id="2528015"/>
    <lineage>
        <taxon>Bacteria</taxon>
        <taxon>Pseudomonadati</taxon>
        <taxon>Planctomycetota</taxon>
        <taxon>Planctomycetia</taxon>
        <taxon>Pirellulales</taxon>
        <taxon>Pirellulaceae</taxon>
        <taxon>Rubripirellula</taxon>
    </lineage>
</organism>
<comment type="caution">
    <text evidence="1">The sequence shown here is derived from an EMBL/GenBank/DDBJ whole genome shotgun (WGS) entry which is preliminary data.</text>
</comment>
<evidence type="ECO:0000313" key="1">
    <source>
        <dbReference type="EMBL" id="TWU48967.1"/>
    </source>
</evidence>
<protein>
    <submittedName>
        <fullName evidence="1">Uncharacterized protein</fullName>
    </submittedName>
</protein>
<proteinExistence type="predicted"/>
<sequence>MVIDANIDYFVAIAEGRRAMPFKQWWDANASQLENELPRTQFLRLKMQSFDEICRILDERGIEYSKSFDNSNIRASRLPMSHDSIERDPEIAPLIDEADKMTEEELANEKRRMGFCHLYWRTKKRILKEEFGIDWKTPAEMNPGVMFD</sequence>
<gene>
    <name evidence="1" type="ORF">Poly51_48710</name>
</gene>
<dbReference type="RefSeq" id="WP_146460574.1">
    <property type="nucleotide sequence ID" value="NZ_SJPW01000006.1"/>
</dbReference>
<keyword evidence="2" id="KW-1185">Reference proteome</keyword>
<dbReference type="OrthoDB" id="1083238at2"/>
<reference evidence="1 2" key="1">
    <citation type="submission" date="2019-02" db="EMBL/GenBank/DDBJ databases">
        <title>Deep-cultivation of Planctomycetes and their phenomic and genomic characterization uncovers novel biology.</title>
        <authorList>
            <person name="Wiegand S."/>
            <person name="Jogler M."/>
            <person name="Boedeker C."/>
            <person name="Pinto D."/>
            <person name="Vollmers J."/>
            <person name="Rivas-Marin E."/>
            <person name="Kohn T."/>
            <person name="Peeters S.H."/>
            <person name="Heuer A."/>
            <person name="Rast P."/>
            <person name="Oberbeckmann S."/>
            <person name="Bunk B."/>
            <person name="Jeske O."/>
            <person name="Meyerdierks A."/>
            <person name="Storesund J.E."/>
            <person name="Kallscheuer N."/>
            <person name="Luecker S."/>
            <person name="Lage O.M."/>
            <person name="Pohl T."/>
            <person name="Merkel B.J."/>
            <person name="Hornburger P."/>
            <person name="Mueller R.-W."/>
            <person name="Bruemmer F."/>
            <person name="Labrenz M."/>
            <person name="Spormann A.M."/>
            <person name="Op Den Camp H."/>
            <person name="Overmann J."/>
            <person name="Amann R."/>
            <person name="Jetten M.S.M."/>
            <person name="Mascher T."/>
            <person name="Medema M.H."/>
            <person name="Devos D.P."/>
            <person name="Kaster A.-K."/>
            <person name="Ovreas L."/>
            <person name="Rohde M."/>
            <person name="Galperin M.Y."/>
            <person name="Jogler C."/>
        </authorList>
    </citation>
    <scope>NUCLEOTIDE SEQUENCE [LARGE SCALE GENOMIC DNA]</scope>
    <source>
        <strain evidence="1 2">Poly51</strain>
    </source>
</reference>
<dbReference type="EMBL" id="SJPW01000006">
    <property type="protein sequence ID" value="TWU48967.1"/>
    <property type="molecule type" value="Genomic_DNA"/>
</dbReference>
<dbReference type="Proteomes" id="UP000318288">
    <property type="component" value="Unassembled WGS sequence"/>
</dbReference>
<accession>A0A5C6ELH6</accession>
<evidence type="ECO:0000313" key="2">
    <source>
        <dbReference type="Proteomes" id="UP000318288"/>
    </source>
</evidence>
<dbReference type="AlphaFoldDB" id="A0A5C6ELH6"/>